<keyword evidence="5" id="KW-0812">Transmembrane</keyword>
<organism evidence="7 9">
    <name type="scientific">Trichinella spiralis</name>
    <name type="common">Trichina worm</name>
    <dbReference type="NCBI Taxonomy" id="6334"/>
    <lineage>
        <taxon>Eukaryota</taxon>
        <taxon>Metazoa</taxon>
        <taxon>Ecdysozoa</taxon>
        <taxon>Nematoda</taxon>
        <taxon>Enoplea</taxon>
        <taxon>Dorylaimia</taxon>
        <taxon>Trichinellida</taxon>
        <taxon>Trichinellidae</taxon>
        <taxon>Trichinella</taxon>
    </lineage>
</organism>
<feature type="domain" description="RanBD1" evidence="6">
    <location>
        <begin position="276"/>
        <end position="410"/>
    </location>
</feature>
<dbReference type="eggNOG" id="KOG0864">
    <property type="taxonomic scope" value="Eukaryota"/>
</dbReference>
<dbReference type="GO" id="GO:0005643">
    <property type="term" value="C:nuclear pore"/>
    <property type="evidence" value="ECO:0007669"/>
    <property type="project" value="TreeGrafter"/>
</dbReference>
<keyword evidence="5" id="KW-0472">Membrane</keyword>
<reference evidence="7 9" key="1">
    <citation type="submission" date="2015-01" db="EMBL/GenBank/DDBJ databases">
        <title>Evolution of Trichinella species and genotypes.</title>
        <authorList>
            <person name="Korhonen P.K."/>
            <person name="Edoardo P."/>
            <person name="Giuseppe L.R."/>
            <person name="Gasser R.B."/>
        </authorList>
    </citation>
    <scope>NUCLEOTIDE SEQUENCE [LARGE SCALE GENOMIC DNA]</scope>
    <source>
        <strain evidence="7">ISS3</strain>
    </source>
</reference>
<dbReference type="InParanoid" id="E5S9I9"/>
<name>E5S9I9_TRISP</name>
<dbReference type="SMART" id="SM00160">
    <property type="entry name" value="RanBD"/>
    <property type="match status" value="2"/>
</dbReference>
<keyword evidence="1" id="KW-0479">Metal-binding</keyword>
<dbReference type="PANTHER" id="PTHR23138:SF179">
    <property type="entry name" value="NUCLEAR PORE COMPLEX PROTEIN"/>
    <property type="match status" value="1"/>
</dbReference>
<dbReference type="PROSITE" id="PS01358">
    <property type="entry name" value="ZF_RANBP2_1"/>
    <property type="match status" value="1"/>
</dbReference>
<evidence type="ECO:0000259" key="6">
    <source>
        <dbReference type="PROSITE" id="PS50196"/>
    </source>
</evidence>
<feature type="compositionally biased region" description="Basic and acidic residues" evidence="4">
    <location>
        <begin position="885"/>
        <end position="901"/>
    </location>
</feature>
<feature type="transmembrane region" description="Helical" evidence="5">
    <location>
        <begin position="21"/>
        <end position="45"/>
    </location>
</feature>
<dbReference type="InterPro" id="IPR045255">
    <property type="entry name" value="RanBP1-like"/>
</dbReference>
<dbReference type="AlphaFoldDB" id="E5S9I9"/>
<evidence type="ECO:0000313" key="9">
    <source>
        <dbReference type="Proteomes" id="UP000054776"/>
    </source>
</evidence>
<dbReference type="FunCoup" id="E5S9I9">
    <property type="interactions" value="106"/>
</dbReference>
<dbReference type="HOGENOM" id="CLU_292923_0_0_1"/>
<sequence>MNVEFKKLGINQNVKDDDALCILYVTTVFVFDVRFPNFVLLLISLHHFSHRVFKFTAISLSQGNMDCNLVVQLTLQNERLKDLCQKMENLQTAEKIGEAEKVNQVLIAKDSLNVSKDLLATCGKMADKMDRVLERLCKFDEHIEKVGSHLQQFGNALQHLSTLASSTATRLQTGVPAKASNFHLPTNNAKPPSHEKSVVLEDLSRKEFSFTLKECYLQSEKAPPNSEAVLKKMPILPVECKSPVKEVIGQGDSLTSTKISPGNEDVSSGEDEPDIYFEPVIALPDLVDLKTGEEGEEVLFQDRVKLYRFDFDLKEYKERGVGELKILRSGDTGKLRLVMRREHVHKLAANHYIDADFELKPKGLRSYCWQCLDFSDGEMKPTTLAALFTSSDAANEFKLTIEKQLGKIRKETSNPVKVVEVSQPKPFSPVKNEQMPVKEEKKSAIGDVDFIFGKSSADEKQRSVLGGGQSKTESLQSNNLSSAFFTFSSLSTTKSAEENNKMPNADAQVKFNFPQPKLTTGFSLKPETFNFKTENFDMNSMKKTSDANLASNQVNNDQADAASKSLFFGFGLGQAKSDISSKENAFSLKMQNGDKSSLLDSKSWGFGALAALNQAGSWLSTTKKEETNDDGSIKNKQNDEDAETEKHSYSANDSIEEECDFVFKPVIPLPDKVDVVTGEENDELILKQRCKLYRYASDLKEYKERGAGDLKLLRNKRTGKYRLVMRQEKVLKVVVNHYVTKQMKIQISERNDRLCIWQCRNFVDNELIEETLAAKFKNVEAVKDFMEAIHQAKLLTADSEPDLEAERDEDLNNGTDSCLLDKLKPDLQCWRCVTCLELNQPNVLACVCCHTVRDDIDVENELREEEEEEDEEEIEEQKGQQNEWKNVDSAEKKSDDAHERTDKMIGKMMPLRCSCEGTESEACFACAFQRGLCVTTGKLRFHNTDAWKEAVMMITAINASGPVEMHFFSDVGESLFEKEILPPVLPYFKRADGKDADQMLILEWEIESMHIQFTIMREIAIKMANIVKTLSHLILDFPF</sequence>
<keyword evidence="5" id="KW-1133">Transmembrane helix</keyword>
<evidence type="ECO:0000256" key="4">
    <source>
        <dbReference type="SAM" id="MobiDB-lite"/>
    </source>
</evidence>
<dbReference type="RefSeq" id="XP_003376240.1">
    <property type="nucleotide sequence ID" value="XM_003376192.1"/>
</dbReference>
<evidence type="ECO:0000256" key="1">
    <source>
        <dbReference type="ARBA" id="ARBA00022723"/>
    </source>
</evidence>
<evidence type="ECO:0000256" key="3">
    <source>
        <dbReference type="ARBA" id="ARBA00022833"/>
    </source>
</evidence>
<dbReference type="EMBL" id="JYDH01000013">
    <property type="protein sequence ID" value="KRY40254.1"/>
    <property type="molecule type" value="Genomic_DNA"/>
</dbReference>
<feature type="region of interest" description="Disordered" evidence="4">
    <location>
        <begin position="862"/>
        <end position="901"/>
    </location>
</feature>
<dbReference type="Proteomes" id="UP000054776">
    <property type="component" value="Unassembled WGS sequence"/>
</dbReference>
<dbReference type="Gene3D" id="2.30.29.30">
    <property type="entry name" value="Pleckstrin-homology domain (PH domain)/Phosphotyrosine-binding domain (PTB)"/>
    <property type="match status" value="2"/>
</dbReference>
<feature type="domain" description="RanBD1" evidence="6">
    <location>
        <begin position="662"/>
        <end position="793"/>
    </location>
</feature>
<evidence type="ECO:0000256" key="2">
    <source>
        <dbReference type="ARBA" id="ARBA00022771"/>
    </source>
</evidence>
<evidence type="ECO:0000313" key="7">
    <source>
        <dbReference type="EMBL" id="KRY40254.1"/>
    </source>
</evidence>
<dbReference type="STRING" id="6334.E5S9I9"/>
<evidence type="ECO:0000256" key="5">
    <source>
        <dbReference type="SAM" id="Phobius"/>
    </source>
</evidence>
<comment type="caution">
    <text evidence="7">The sequence shown here is derived from an EMBL/GenBank/DDBJ whole genome shotgun (WGS) entry which is preliminary data.</text>
</comment>
<dbReference type="KEGG" id="tsp:Tsp_00378"/>
<dbReference type="Pfam" id="PF00638">
    <property type="entry name" value="Ran_BP1"/>
    <property type="match status" value="2"/>
</dbReference>
<gene>
    <name evidence="7" type="primary">RGPD1</name>
    <name evidence="7" type="ORF">T01_15096</name>
    <name evidence="8" type="ORF">T01_3916</name>
</gene>
<dbReference type="OrthoDB" id="2357150at2759"/>
<dbReference type="GO" id="GO:0008270">
    <property type="term" value="F:zinc ion binding"/>
    <property type="evidence" value="ECO:0007669"/>
    <property type="project" value="UniProtKB-KW"/>
</dbReference>
<protein>
    <submittedName>
        <fullName evidence="7">RANBP2-like and GRIP domain-containing protein 1</fullName>
    </submittedName>
</protein>
<feature type="compositionally biased region" description="Basic and acidic residues" evidence="4">
    <location>
        <begin position="622"/>
        <end position="648"/>
    </location>
</feature>
<dbReference type="OMA" id="LILEWEI"/>
<proteinExistence type="predicted"/>
<evidence type="ECO:0000313" key="8">
    <source>
        <dbReference type="EMBL" id="KRY40268.1"/>
    </source>
</evidence>
<dbReference type="GO" id="GO:0005096">
    <property type="term" value="F:GTPase activator activity"/>
    <property type="evidence" value="ECO:0007669"/>
    <property type="project" value="TreeGrafter"/>
</dbReference>
<dbReference type="SUPFAM" id="SSF50729">
    <property type="entry name" value="PH domain-like"/>
    <property type="match status" value="2"/>
</dbReference>
<feature type="compositionally biased region" description="Acidic residues" evidence="4">
    <location>
        <begin position="862"/>
        <end position="875"/>
    </location>
</feature>
<keyword evidence="3" id="KW-0862">Zinc</keyword>
<feature type="region of interest" description="Disordered" evidence="4">
    <location>
        <begin position="621"/>
        <end position="649"/>
    </location>
</feature>
<dbReference type="CDD" id="cd00835">
    <property type="entry name" value="RanBD_family"/>
    <property type="match status" value="2"/>
</dbReference>
<dbReference type="GO" id="GO:0005737">
    <property type="term" value="C:cytoplasm"/>
    <property type="evidence" value="ECO:0007669"/>
    <property type="project" value="TreeGrafter"/>
</dbReference>
<keyword evidence="2" id="KW-0863">Zinc-finger</keyword>
<dbReference type="PANTHER" id="PTHR23138">
    <property type="entry name" value="RAN BINDING PROTEIN"/>
    <property type="match status" value="1"/>
</dbReference>
<dbReference type="InterPro" id="IPR000156">
    <property type="entry name" value="Ran_bind_dom"/>
</dbReference>
<accession>E5S9I9</accession>
<dbReference type="PROSITE" id="PS50196">
    <property type="entry name" value="RANBD1"/>
    <property type="match status" value="2"/>
</dbReference>
<dbReference type="InterPro" id="IPR001876">
    <property type="entry name" value="Znf_RanBP2"/>
</dbReference>
<dbReference type="InterPro" id="IPR011993">
    <property type="entry name" value="PH-like_dom_sf"/>
</dbReference>
<keyword evidence="9" id="KW-1185">Reference proteome</keyword>
<dbReference type="EMBL" id="JYDH01000013">
    <property type="protein sequence ID" value="KRY40268.1"/>
    <property type="molecule type" value="Genomic_DNA"/>
</dbReference>